<evidence type="ECO:0000313" key="4">
    <source>
        <dbReference type="Proteomes" id="UP000015102"/>
    </source>
</evidence>
<evidence type="ECO:0008006" key="5">
    <source>
        <dbReference type="Google" id="ProtNLM"/>
    </source>
</evidence>
<dbReference type="AlphaFoldDB" id="T1GLS4"/>
<name>T1GLS4_MEGSC</name>
<keyword evidence="4" id="KW-1185">Reference proteome</keyword>
<reference evidence="3" key="2">
    <citation type="submission" date="2015-06" db="UniProtKB">
        <authorList>
            <consortium name="EnsemblMetazoa"/>
        </authorList>
    </citation>
    <scope>IDENTIFICATION</scope>
</reference>
<dbReference type="Gene3D" id="3.80.10.10">
    <property type="entry name" value="Ribonuclease Inhibitor"/>
    <property type="match status" value="1"/>
</dbReference>
<protein>
    <recommendedName>
        <fullName evidence="5">LRRCT domain-containing protein</fullName>
    </recommendedName>
</protein>
<proteinExistence type="predicted"/>
<dbReference type="EMBL" id="CAQQ02393652">
    <property type="status" value="NOT_ANNOTATED_CDS"/>
    <property type="molecule type" value="Genomic_DNA"/>
</dbReference>
<sequence length="201" mass="22289">MTSLEGLYLPTFENCHLQNLVSLSAYDLPILGYLDIQGIMELLPGIEKIDFEVKDSSIGTDQIQPSKHPRLKEISLRGERLKTISSGSLAGLKSNELSVSLKNTSLNALPPSLLFPVPRSSHLNLDITGSDVTNISPQFLTVIEDRRGSLKLDGLNSNPIHCDCNARALRRWLPSTHMVDVRCKTPEFLHNKKLIEVGMMS</sequence>
<dbReference type="Proteomes" id="UP000015102">
    <property type="component" value="Unassembled WGS sequence"/>
</dbReference>
<dbReference type="EnsemblMetazoa" id="MESCA004487-RA">
    <property type="protein sequence ID" value="MESCA004487-PA"/>
    <property type="gene ID" value="MESCA004487"/>
</dbReference>
<keyword evidence="1" id="KW-0433">Leucine-rich repeat</keyword>
<dbReference type="PANTHER" id="PTHR24366">
    <property type="entry name" value="IG(IMMUNOGLOBULIN) AND LRR(LEUCINE RICH REPEAT) DOMAINS"/>
    <property type="match status" value="1"/>
</dbReference>
<accession>T1GLS4</accession>
<organism evidence="3 4">
    <name type="scientific">Megaselia scalaris</name>
    <name type="common">Humpbacked fly</name>
    <name type="synonym">Phora scalaris</name>
    <dbReference type="NCBI Taxonomy" id="36166"/>
    <lineage>
        <taxon>Eukaryota</taxon>
        <taxon>Metazoa</taxon>
        <taxon>Ecdysozoa</taxon>
        <taxon>Arthropoda</taxon>
        <taxon>Hexapoda</taxon>
        <taxon>Insecta</taxon>
        <taxon>Pterygota</taxon>
        <taxon>Neoptera</taxon>
        <taxon>Endopterygota</taxon>
        <taxon>Diptera</taxon>
        <taxon>Brachycera</taxon>
        <taxon>Muscomorpha</taxon>
        <taxon>Platypezoidea</taxon>
        <taxon>Phoridae</taxon>
        <taxon>Megaseliini</taxon>
        <taxon>Megaselia</taxon>
    </lineage>
</organism>
<evidence type="ECO:0000313" key="3">
    <source>
        <dbReference type="EnsemblMetazoa" id="MESCA004487-PA"/>
    </source>
</evidence>
<reference evidence="4" key="1">
    <citation type="submission" date="2013-02" db="EMBL/GenBank/DDBJ databases">
        <authorList>
            <person name="Hughes D."/>
        </authorList>
    </citation>
    <scope>NUCLEOTIDE SEQUENCE</scope>
    <source>
        <strain>Durham</strain>
        <strain evidence="4">NC isolate 2 -- Noor lab</strain>
    </source>
</reference>
<dbReference type="InterPro" id="IPR032675">
    <property type="entry name" value="LRR_dom_sf"/>
</dbReference>
<dbReference type="HOGENOM" id="CLU_1361811_0_0_1"/>
<dbReference type="SUPFAM" id="SSF52058">
    <property type="entry name" value="L domain-like"/>
    <property type="match status" value="1"/>
</dbReference>
<dbReference type="STRING" id="36166.T1GLS4"/>
<evidence type="ECO:0000256" key="1">
    <source>
        <dbReference type="ARBA" id="ARBA00022614"/>
    </source>
</evidence>
<keyword evidence="2" id="KW-0677">Repeat</keyword>
<evidence type="ECO:0000256" key="2">
    <source>
        <dbReference type="ARBA" id="ARBA00022737"/>
    </source>
</evidence>